<dbReference type="InterPro" id="IPR003953">
    <property type="entry name" value="FAD-dep_OxRdtase_2_FAD-bd"/>
</dbReference>
<dbReference type="PANTHER" id="PTHR42716">
    <property type="entry name" value="L-ASPARTATE OXIDASE"/>
    <property type="match status" value="1"/>
</dbReference>
<name>A0ABT3JU34_9XANT</name>
<dbReference type="Pfam" id="PF00890">
    <property type="entry name" value="FAD_binding_2"/>
    <property type="match status" value="1"/>
</dbReference>
<evidence type="ECO:0000256" key="3">
    <source>
        <dbReference type="ARBA" id="ARBA00008562"/>
    </source>
</evidence>
<organism evidence="12 13">
    <name type="scientific">Xanthomonas chitinilytica</name>
    <dbReference type="NCBI Taxonomy" id="2989819"/>
    <lineage>
        <taxon>Bacteria</taxon>
        <taxon>Pseudomonadati</taxon>
        <taxon>Pseudomonadota</taxon>
        <taxon>Gammaproteobacteria</taxon>
        <taxon>Lysobacterales</taxon>
        <taxon>Lysobacteraceae</taxon>
        <taxon>Xanthomonas</taxon>
    </lineage>
</organism>
<accession>A0ABT3JU34</accession>
<comment type="pathway">
    <text evidence="2">Cofactor biosynthesis; NAD(+) biosynthesis; iminoaspartate from L-aspartate (oxidase route): step 1/1.</text>
</comment>
<dbReference type="InterPro" id="IPR037099">
    <property type="entry name" value="Fum_R/Succ_DH_flav-like_C_sf"/>
</dbReference>
<dbReference type="PANTHER" id="PTHR42716:SF2">
    <property type="entry name" value="L-ASPARTATE OXIDASE, CHLOROPLASTIC"/>
    <property type="match status" value="1"/>
</dbReference>
<dbReference type="SUPFAM" id="SSF46977">
    <property type="entry name" value="Succinate dehydrogenase/fumarate reductase flavoprotein C-terminal domain"/>
    <property type="match status" value="1"/>
</dbReference>
<sequence length="481" mass="49001">MPPLVVVGCGVAGLSVALAAAPRPVVLVGRSPAGHDCATALAQGGIAAALDAGDSPTAHARDTLAAGAGHNDAAAVHYLTRQAGAAVEWLQAQGVAFDRLGMRLLLGREGGHGHDRIVHCGGDASGAALLAALERAVTAAAHIDWRPPSALAAIQLRDDRVAGIRTIAGTGGRSEEIACADLVLATGGCGALFAATTNPPGADGNGLAIAMAAGAAMRDLEFMQFHPTALDVASQGALPLVTEALRGAGARLLDGSGQALMAGVHPHGDLAPRDIVARQVWRCQQAGRQVWLDATGVQGDWQARFPTVLGICRGHGIDPRVQPVPVTPAAHFHMGGIAVDAGGRSSVRGLHAVGEVACNGVHGANRLASNSLLEGVVFGRRLGQRLADSRLPPSTARASRWVDRGAEAGQDAMPRLRALLWHALGPVRAAGTMTAAMAALGSDDALSHTWQGKLAAHLLRAALRRPGSLGAHYRSDDPVGA</sequence>
<dbReference type="SUPFAM" id="SSF56425">
    <property type="entry name" value="Succinate dehydrogenase/fumarate reductase flavoprotein, catalytic domain"/>
    <property type="match status" value="1"/>
</dbReference>
<evidence type="ECO:0000256" key="9">
    <source>
        <dbReference type="ARBA" id="ARBA00048305"/>
    </source>
</evidence>
<dbReference type="InterPro" id="IPR027477">
    <property type="entry name" value="Succ_DH/fumarate_Rdtase_cat_sf"/>
</dbReference>
<feature type="chain" id="PRO_5046311240" description="L-aspartate oxidase" evidence="10">
    <location>
        <begin position="20"/>
        <end position="481"/>
    </location>
</feature>
<proteinExistence type="inferred from homology"/>
<dbReference type="EMBL" id="JAPCHY010000003">
    <property type="protein sequence ID" value="MCW4471958.1"/>
    <property type="molecule type" value="Genomic_DNA"/>
</dbReference>
<keyword evidence="8" id="KW-0560">Oxidoreductase</keyword>
<evidence type="ECO:0000313" key="13">
    <source>
        <dbReference type="Proteomes" id="UP001209922"/>
    </source>
</evidence>
<evidence type="ECO:0000256" key="2">
    <source>
        <dbReference type="ARBA" id="ARBA00004950"/>
    </source>
</evidence>
<feature type="domain" description="FAD-dependent oxidoreductase 2 FAD-binding" evidence="11">
    <location>
        <begin position="5"/>
        <end position="372"/>
    </location>
</feature>
<comment type="catalytic activity">
    <reaction evidence="9">
        <text>L-aspartate + O2 = iminosuccinate + H2O2</text>
        <dbReference type="Rhea" id="RHEA:25876"/>
        <dbReference type="ChEBI" id="CHEBI:15379"/>
        <dbReference type="ChEBI" id="CHEBI:16240"/>
        <dbReference type="ChEBI" id="CHEBI:29991"/>
        <dbReference type="ChEBI" id="CHEBI:77875"/>
        <dbReference type="EC" id="1.4.3.16"/>
    </reaction>
    <physiologicalReaction direction="left-to-right" evidence="9">
        <dbReference type="Rhea" id="RHEA:25877"/>
    </physiologicalReaction>
</comment>
<dbReference type="Gene3D" id="1.20.58.100">
    <property type="entry name" value="Fumarate reductase/succinate dehydrogenase flavoprotein-like, C-terminal domain"/>
    <property type="match status" value="1"/>
</dbReference>
<keyword evidence="6" id="KW-0662">Pyridine nucleotide biosynthesis</keyword>
<dbReference type="SUPFAM" id="SSF51905">
    <property type="entry name" value="FAD/NAD(P)-binding domain"/>
    <property type="match status" value="1"/>
</dbReference>
<evidence type="ECO:0000259" key="11">
    <source>
        <dbReference type="Pfam" id="PF00890"/>
    </source>
</evidence>
<evidence type="ECO:0000256" key="6">
    <source>
        <dbReference type="ARBA" id="ARBA00022642"/>
    </source>
</evidence>
<evidence type="ECO:0000256" key="1">
    <source>
        <dbReference type="ARBA" id="ARBA00001974"/>
    </source>
</evidence>
<gene>
    <name evidence="12" type="ORF">OK345_05475</name>
</gene>
<keyword evidence="13" id="KW-1185">Reference proteome</keyword>
<comment type="cofactor">
    <cofactor evidence="1">
        <name>FAD</name>
        <dbReference type="ChEBI" id="CHEBI:57692"/>
    </cofactor>
</comment>
<evidence type="ECO:0000256" key="10">
    <source>
        <dbReference type="SAM" id="SignalP"/>
    </source>
</evidence>
<evidence type="ECO:0000256" key="8">
    <source>
        <dbReference type="ARBA" id="ARBA00023002"/>
    </source>
</evidence>
<evidence type="ECO:0000256" key="4">
    <source>
        <dbReference type="ARBA" id="ARBA00012173"/>
    </source>
</evidence>
<comment type="similarity">
    <text evidence="3">Belongs to the FAD-dependent oxidoreductase 2 family. NadB subfamily.</text>
</comment>
<dbReference type="Proteomes" id="UP001209922">
    <property type="component" value="Unassembled WGS sequence"/>
</dbReference>
<dbReference type="RefSeq" id="WP_265126912.1">
    <property type="nucleotide sequence ID" value="NZ_JAPCHY010000003.1"/>
</dbReference>
<evidence type="ECO:0000256" key="5">
    <source>
        <dbReference type="ARBA" id="ARBA00022630"/>
    </source>
</evidence>
<dbReference type="InterPro" id="IPR005288">
    <property type="entry name" value="NadB"/>
</dbReference>
<protein>
    <recommendedName>
        <fullName evidence="4">L-aspartate oxidase</fullName>
        <ecNumber evidence="4">1.4.3.16</ecNumber>
    </recommendedName>
</protein>
<dbReference type="EC" id="1.4.3.16" evidence="4"/>
<keyword evidence="5" id="KW-0285">Flavoprotein</keyword>
<reference evidence="12 13" key="1">
    <citation type="submission" date="2022-10" db="EMBL/GenBank/DDBJ databases">
        <title>Xanthomonas sp. H13-6.</title>
        <authorList>
            <person name="Liu X."/>
            <person name="Deng Z."/>
            <person name="Jiang Y."/>
            <person name="Yu T."/>
            <person name="Ai J."/>
        </authorList>
    </citation>
    <scope>NUCLEOTIDE SEQUENCE [LARGE SCALE GENOMIC DNA]</scope>
    <source>
        <strain evidence="12 13">H13-6</strain>
    </source>
</reference>
<feature type="signal peptide" evidence="10">
    <location>
        <begin position="1"/>
        <end position="19"/>
    </location>
</feature>
<evidence type="ECO:0000256" key="7">
    <source>
        <dbReference type="ARBA" id="ARBA00022827"/>
    </source>
</evidence>
<dbReference type="Gene3D" id="3.50.50.60">
    <property type="entry name" value="FAD/NAD(P)-binding domain"/>
    <property type="match status" value="1"/>
</dbReference>
<dbReference type="Gene3D" id="3.90.700.10">
    <property type="entry name" value="Succinate dehydrogenase/fumarate reductase flavoprotein, catalytic domain"/>
    <property type="match status" value="1"/>
</dbReference>
<keyword evidence="10" id="KW-0732">Signal</keyword>
<evidence type="ECO:0000313" key="12">
    <source>
        <dbReference type="EMBL" id="MCW4471958.1"/>
    </source>
</evidence>
<keyword evidence="7" id="KW-0274">FAD</keyword>
<dbReference type="PRINTS" id="PR00368">
    <property type="entry name" value="FADPNR"/>
</dbReference>
<comment type="caution">
    <text evidence="12">The sequence shown here is derived from an EMBL/GenBank/DDBJ whole genome shotgun (WGS) entry which is preliminary data.</text>
</comment>
<dbReference type="InterPro" id="IPR036188">
    <property type="entry name" value="FAD/NAD-bd_sf"/>
</dbReference>